<feature type="region of interest" description="Disordered" evidence="5">
    <location>
        <begin position="26"/>
        <end position="90"/>
    </location>
</feature>
<keyword evidence="8" id="KW-1185">Reference proteome</keyword>
<dbReference type="GO" id="GO:0005634">
    <property type="term" value="C:nucleus"/>
    <property type="evidence" value="ECO:0007669"/>
    <property type="project" value="UniProtKB-SubCell"/>
</dbReference>
<evidence type="ECO:0000256" key="3">
    <source>
        <dbReference type="ARBA" id="ARBA00022553"/>
    </source>
</evidence>
<dbReference type="InterPro" id="IPR047197">
    <property type="entry name" value="THYN1-like_EVE"/>
</dbReference>
<dbReference type="InterPro" id="IPR015947">
    <property type="entry name" value="PUA-like_sf"/>
</dbReference>
<dbReference type="InterPro" id="IPR052181">
    <property type="entry name" value="5hmC_binding"/>
</dbReference>
<dbReference type="Pfam" id="PF01878">
    <property type="entry name" value="EVE"/>
    <property type="match status" value="1"/>
</dbReference>
<gene>
    <name evidence="7" type="ORF">BGZ97_008840</name>
</gene>
<dbReference type="Proteomes" id="UP000823405">
    <property type="component" value="Unassembled WGS sequence"/>
</dbReference>
<dbReference type="PANTHER" id="PTHR14087">
    <property type="entry name" value="THYMOCYTE NUCLEAR PROTEIN 1"/>
    <property type="match status" value="1"/>
</dbReference>
<reference evidence="7" key="1">
    <citation type="journal article" date="2020" name="Fungal Divers.">
        <title>Resolving the Mortierellaceae phylogeny through synthesis of multi-gene phylogenetics and phylogenomics.</title>
        <authorList>
            <person name="Vandepol N."/>
            <person name="Liber J."/>
            <person name="Desiro A."/>
            <person name="Na H."/>
            <person name="Kennedy M."/>
            <person name="Barry K."/>
            <person name="Grigoriev I.V."/>
            <person name="Miller A.N."/>
            <person name="O'Donnell K."/>
            <person name="Stajich J.E."/>
            <person name="Bonito G."/>
        </authorList>
    </citation>
    <scope>NUCLEOTIDE SEQUENCE</scope>
    <source>
        <strain evidence="7">NVP60</strain>
    </source>
</reference>
<evidence type="ECO:0000256" key="2">
    <source>
        <dbReference type="ARBA" id="ARBA00014654"/>
    </source>
</evidence>
<proteinExistence type="predicted"/>
<dbReference type="SUPFAM" id="SSF88697">
    <property type="entry name" value="PUA domain-like"/>
    <property type="match status" value="1"/>
</dbReference>
<comment type="caution">
    <text evidence="7">The sequence shown here is derived from an EMBL/GenBank/DDBJ whole genome shotgun (WGS) entry which is preliminary data.</text>
</comment>
<feature type="compositionally biased region" description="Basic and acidic residues" evidence="5">
    <location>
        <begin position="68"/>
        <end position="78"/>
    </location>
</feature>
<evidence type="ECO:0000259" key="6">
    <source>
        <dbReference type="Pfam" id="PF01878"/>
    </source>
</evidence>
<accession>A0A9P6RB63</accession>
<name>A0A9P6RB63_9FUNG</name>
<dbReference type="OrthoDB" id="41445at2759"/>
<feature type="domain" description="EVE" evidence="6">
    <location>
        <begin position="102"/>
        <end position="250"/>
    </location>
</feature>
<keyword evidence="3" id="KW-0597">Phosphoprotein</keyword>
<evidence type="ECO:0000313" key="8">
    <source>
        <dbReference type="Proteomes" id="UP000823405"/>
    </source>
</evidence>
<evidence type="ECO:0000256" key="5">
    <source>
        <dbReference type="SAM" id="MobiDB-lite"/>
    </source>
</evidence>
<dbReference type="EMBL" id="JAAAIN010000410">
    <property type="protein sequence ID" value="KAG0314909.1"/>
    <property type="molecule type" value="Genomic_DNA"/>
</dbReference>
<dbReference type="FunFam" id="3.10.590.10:FF:000003">
    <property type="entry name" value="Thymocyte nuclear protein 1"/>
    <property type="match status" value="1"/>
</dbReference>
<keyword evidence="4" id="KW-0539">Nucleus</keyword>
<dbReference type="InterPro" id="IPR002740">
    <property type="entry name" value="EVE_domain"/>
</dbReference>
<dbReference type="PANTHER" id="PTHR14087:SF7">
    <property type="entry name" value="THYMOCYTE NUCLEAR PROTEIN 1"/>
    <property type="match status" value="1"/>
</dbReference>
<feature type="compositionally biased region" description="Low complexity" evidence="5">
    <location>
        <begin position="28"/>
        <end position="49"/>
    </location>
</feature>
<organism evidence="7 8">
    <name type="scientific">Linnemannia gamsii</name>
    <dbReference type="NCBI Taxonomy" id="64522"/>
    <lineage>
        <taxon>Eukaryota</taxon>
        <taxon>Fungi</taxon>
        <taxon>Fungi incertae sedis</taxon>
        <taxon>Mucoromycota</taxon>
        <taxon>Mortierellomycotina</taxon>
        <taxon>Mortierellomycetes</taxon>
        <taxon>Mortierellales</taxon>
        <taxon>Mortierellaceae</taxon>
        <taxon>Linnemannia</taxon>
    </lineage>
</organism>
<dbReference type="AlphaFoldDB" id="A0A9P6RB63"/>
<dbReference type="CDD" id="cd21133">
    <property type="entry name" value="EVE"/>
    <property type="match status" value="1"/>
</dbReference>
<protein>
    <recommendedName>
        <fullName evidence="2">Thymocyte nuclear protein 1</fullName>
    </recommendedName>
</protein>
<dbReference type="Gene3D" id="3.10.590.10">
    <property type="entry name" value="ph1033 like domains"/>
    <property type="match status" value="1"/>
</dbReference>
<evidence type="ECO:0000256" key="1">
    <source>
        <dbReference type="ARBA" id="ARBA00004123"/>
    </source>
</evidence>
<evidence type="ECO:0000313" key="7">
    <source>
        <dbReference type="EMBL" id="KAG0314909.1"/>
    </source>
</evidence>
<comment type="subcellular location">
    <subcellularLocation>
        <location evidence="1">Nucleus</location>
    </subcellularLocation>
</comment>
<evidence type="ECO:0000256" key="4">
    <source>
        <dbReference type="ARBA" id="ARBA00023242"/>
    </source>
</evidence>
<sequence>MNGIRIGTRPILTLLSKTSHYFQVQQPKTTGTTATKRAKVTNTNNSTSTKQDPPTKVSKAKSGTADSKSTKDTTEKSKTTMTTQQPASAAVLTNDDGTRISVWLMKSEPDTFSIDDLINSKDSTSHWDGVRNHEAKNLMKNSMKVGDQVLFYHSNTKTPGIVGMAKIAREAYPDHTAFDPKSNYYDDKSSKDDPRWFMVDVKYERKLKRVLTLKELQQYKDKELGHMKLLNRGRLSVQPVSDSEMKFIMDLEQQSVPSE</sequence>